<keyword evidence="3 4" id="KW-0539">Nucleus</keyword>
<name>A0A8B7Y393_ACAPL</name>
<proteinExistence type="predicted"/>
<dbReference type="InterPro" id="IPR036390">
    <property type="entry name" value="WH_DNA-bd_sf"/>
</dbReference>
<keyword evidence="2 4" id="KW-0238">DNA-binding</keyword>
<dbReference type="PROSITE" id="PS50039">
    <property type="entry name" value="FORK_HEAD_3"/>
    <property type="match status" value="1"/>
</dbReference>
<evidence type="ECO:0000256" key="4">
    <source>
        <dbReference type="PROSITE-ProRule" id="PRU00089"/>
    </source>
</evidence>
<evidence type="ECO:0000256" key="2">
    <source>
        <dbReference type="ARBA" id="ARBA00023125"/>
    </source>
</evidence>
<evidence type="ECO:0000259" key="6">
    <source>
        <dbReference type="PROSITE" id="PS50039"/>
    </source>
</evidence>
<dbReference type="GO" id="GO:0000978">
    <property type="term" value="F:RNA polymerase II cis-regulatory region sequence-specific DNA binding"/>
    <property type="evidence" value="ECO:0007669"/>
    <property type="project" value="TreeGrafter"/>
</dbReference>
<dbReference type="GO" id="GO:0019904">
    <property type="term" value="F:protein domain specific binding"/>
    <property type="evidence" value="ECO:0007669"/>
    <property type="project" value="InterPro"/>
</dbReference>
<dbReference type="InterPro" id="IPR050211">
    <property type="entry name" value="FOX_domain-containing"/>
</dbReference>
<comment type="subcellular location">
    <subcellularLocation>
        <location evidence="1 4">Nucleus</location>
    </subcellularLocation>
</comment>
<dbReference type="InterPro" id="IPR013638">
    <property type="entry name" value="Fork-head_N"/>
</dbReference>
<dbReference type="PROSITE" id="PS00658">
    <property type="entry name" value="FORK_HEAD_2"/>
    <property type="match status" value="1"/>
</dbReference>
<dbReference type="InterPro" id="IPR036388">
    <property type="entry name" value="WH-like_DNA-bd_sf"/>
</dbReference>
<dbReference type="SMART" id="SM00339">
    <property type="entry name" value="FH"/>
    <property type="match status" value="1"/>
</dbReference>
<feature type="compositionally biased region" description="Polar residues" evidence="5">
    <location>
        <begin position="292"/>
        <end position="324"/>
    </location>
</feature>
<evidence type="ECO:0000313" key="7">
    <source>
        <dbReference type="Proteomes" id="UP000694845"/>
    </source>
</evidence>
<dbReference type="InterPro" id="IPR030456">
    <property type="entry name" value="TF_fork_head_CS_2"/>
</dbReference>
<dbReference type="Proteomes" id="UP000694845">
    <property type="component" value="Unplaced"/>
</dbReference>
<dbReference type="GO" id="GO:0009653">
    <property type="term" value="P:anatomical structure morphogenesis"/>
    <property type="evidence" value="ECO:0007669"/>
    <property type="project" value="TreeGrafter"/>
</dbReference>
<keyword evidence="7" id="KW-1185">Reference proteome</keyword>
<feature type="DNA-binding region" description="Fork-head" evidence="4">
    <location>
        <begin position="158"/>
        <end position="252"/>
    </location>
</feature>
<sequence length="474" mass="51859">MANSAMISPKSAYHPASSPTLQNMNSMGAMGPMSTMSNSMSPINTMGHQMNSYTNGMSAAAAAGGMGSMSTMSTMSMNGGMGSMPANLNSMSGMNSMTAAGMTGFNGMNGMGTMNSMNGINNSAAMSMRLAAQAQAQADTLNRVRAEKTYRRSYTHAKPPYSYISLITMGIQQSPQKMVTLSDIYQFIMDLFPFYRQNQQRWQNSIRHSLSFNDCFVKVPRTPDRPGKGSFWTLHPDAGNMFENGCYLRRQKRFKCPKKESLRKEQKNNLREGEENNDDDEHGENGRADGVTVSNASTPVSNDTTDVPHTHNPLQSHHQMASPPQHQQHHEQHHHHQQQQHHHHQGHHPDLHKMEPPSMSPPPASMASAGIPTRPIAHPAASMTSMTAMPGTYPAAMFGPGGQHPSFTHPFSINSIISSEHKLDMKGYEAMAYAPYNSMPSMTSPMAKPSMDYSIPATSGEATYSQLATANHTM</sequence>
<dbReference type="Gene3D" id="1.10.10.10">
    <property type="entry name" value="Winged helix-like DNA-binding domain superfamily/Winged helix DNA-binding domain"/>
    <property type="match status" value="1"/>
</dbReference>
<dbReference type="FunFam" id="1.10.10.10:FF:000042">
    <property type="entry name" value="hepatocyte nuclear factor 3-beta"/>
    <property type="match status" value="1"/>
</dbReference>
<dbReference type="GeneID" id="110977664"/>
<protein>
    <submittedName>
        <fullName evidence="8">Forkhead box protein A2-like</fullName>
    </submittedName>
</protein>
<evidence type="ECO:0000256" key="5">
    <source>
        <dbReference type="SAM" id="MobiDB-lite"/>
    </source>
</evidence>
<feature type="domain" description="Fork-head" evidence="6">
    <location>
        <begin position="158"/>
        <end position="252"/>
    </location>
</feature>
<evidence type="ECO:0000256" key="3">
    <source>
        <dbReference type="ARBA" id="ARBA00023242"/>
    </source>
</evidence>
<gene>
    <name evidence="8" type="primary">LOC110977664</name>
</gene>
<dbReference type="GO" id="GO:0000981">
    <property type="term" value="F:DNA-binding transcription factor activity, RNA polymerase II-specific"/>
    <property type="evidence" value="ECO:0007669"/>
    <property type="project" value="TreeGrafter"/>
</dbReference>
<dbReference type="GO" id="GO:0030154">
    <property type="term" value="P:cell differentiation"/>
    <property type="evidence" value="ECO:0007669"/>
    <property type="project" value="TreeGrafter"/>
</dbReference>
<reference evidence="8" key="1">
    <citation type="submission" date="2025-08" db="UniProtKB">
        <authorList>
            <consortium name="RefSeq"/>
        </authorList>
    </citation>
    <scope>IDENTIFICATION</scope>
</reference>
<feature type="compositionally biased region" description="Basic residues" evidence="5">
    <location>
        <begin position="331"/>
        <end position="346"/>
    </location>
</feature>
<dbReference type="PRINTS" id="PR00053">
    <property type="entry name" value="FORKHEAD"/>
</dbReference>
<dbReference type="AlphaFoldDB" id="A0A8B7Y393"/>
<dbReference type="OMA" id="GYEAMAY"/>
<dbReference type="Pfam" id="PF08430">
    <property type="entry name" value="Forkhead_N"/>
    <property type="match status" value="1"/>
</dbReference>
<dbReference type="InterPro" id="IPR047388">
    <property type="entry name" value="FH-like_dFKH"/>
</dbReference>
<dbReference type="SUPFAM" id="SSF46785">
    <property type="entry name" value="Winged helix' DNA-binding domain"/>
    <property type="match status" value="1"/>
</dbReference>
<feature type="compositionally biased region" description="Basic and acidic residues" evidence="5">
    <location>
        <begin position="257"/>
        <end position="274"/>
    </location>
</feature>
<dbReference type="InterPro" id="IPR001766">
    <property type="entry name" value="Fork_head_dom"/>
</dbReference>
<feature type="region of interest" description="Disordered" evidence="5">
    <location>
        <begin position="257"/>
        <end position="376"/>
    </location>
</feature>
<feature type="region of interest" description="Disordered" evidence="5">
    <location>
        <begin position="1"/>
        <end position="20"/>
    </location>
</feature>
<dbReference type="CDD" id="cd20041">
    <property type="entry name" value="FH_dFKH"/>
    <property type="match status" value="1"/>
</dbReference>
<dbReference type="GO" id="GO:0005634">
    <property type="term" value="C:nucleus"/>
    <property type="evidence" value="ECO:0007669"/>
    <property type="project" value="UniProtKB-SubCell"/>
</dbReference>
<evidence type="ECO:0000256" key="1">
    <source>
        <dbReference type="ARBA" id="ARBA00004123"/>
    </source>
</evidence>
<accession>A0A8B7Y393</accession>
<dbReference type="KEGG" id="aplc:110977664"/>
<dbReference type="PANTHER" id="PTHR11829:SF380">
    <property type="entry name" value="PROTEIN FORK HEAD"/>
    <property type="match status" value="1"/>
</dbReference>
<evidence type="ECO:0000313" key="8">
    <source>
        <dbReference type="RefSeq" id="XP_022087654.1"/>
    </source>
</evidence>
<dbReference type="Pfam" id="PF00250">
    <property type="entry name" value="Forkhead"/>
    <property type="match status" value="1"/>
</dbReference>
<dbReference type="PANTHER" id="PTHR11829">
    <property type="entry name" value="FORKHEAD BOX PROTEIN"/>
    <property type="match status" value="1"/>
</dbReference>
<dbReference type="RefSeq" id="XP_022087654.1">
    <property type="nucleotide sequence ID" value="XM_022231962.1"/>
</dbReference>
<dbReference type="OrthoDB" id="5954824at2759"/>
<organism evidence="7 8">
    <name type="scientific">Acanthaster planci</name>
    <name type="common">Crown-of-thorns starfish</name>
    <dbReference type="NCBI Taxonomy" id="133434"/>
    <lineage>
        <taxon>Eukaryota</taxon>
        <taxon>Metazoa</taxon>
        <taxon>Echinodermata</taxon>
        <taxon>Eleutherozoa</taxon>
        <taxon>Asterozoa</taxon>
        <taxon>Asteroidea</taxon>
        <taxon>Valvatacea</taxon>
        <taxon>Valvatida</taxon>
        <taxon>Acanthasteridae</taxon>
        <taxon>Acanthaster</taxon>
    </lineage>
</organism>